<reference evidence="2 3" key="1">
    <citation type="submission" date="2018-11" db="EMBL/GenBank/DDBJ databases">
        <title>Genome sequence of Saitozyma podzolica DSM 27192.</title>
        <authorList>
            <person name="Aliyu H."/>
            <person name="Gorte O."/>
            <person name="Ochsenreither K."/>
        </authorList>
    </citation>
    <scope>NUCLEOTIDE SEQUENCE [LARGE SCALE GENOMIC DNA]</scope>
    <source>
        <strain evidence="2 3">DSM 27192</strain>
    </source>
</reference>
<proteinExistence type="predicted"/>
<evidence type="ECO:0000313" key="2">
    <source>
        <dbReference type="EMBL" id="RSH89481.1"/>
    </source>
</evidence>
<comment type="caution">
    <text evidence="2">The sequence shown here is derived from an EMBL/GenBank/DDBJ whole genome shotgun (WGS) entry which is preliminary data.</text>
</comment>
<accession>A0A427YE95</accession>
<name>A0A427YE95_9TREE</name>
<keyword evidence="3" id="KW-1185">Reference proteome</keyword>
<keyword evidence="1" id="KW-0472">Membrane</keyword>
<evidence type="ECO:0000313" key="3">
    <source>
        <dbReference type="Proteomes" id="UP000279259"/>
    </source>
</evidence>
<dbReference type="STRING" id="1890683.A0A427YE95"/>
<feature type="transmembrane region" description="Helical" evidence="1">
    <location>
        <begin position="235"/>
        <end position="255"/>
    </location>
</feature>
<sequence>MLSGKDYRMAALIRQITLGLGAISHILARTSTAFAHALRSDCQPHVADITPWGCKDISVQRYVAQEPLVVDWVEVDCRTRCVGRVEDDVLIWSSVSYSCFFAAFDMTRRMGLRVKAFFGGSVPGDLGSFITLGSPTAPAEPSSTPTVARVAQATTIVTGGVIASLAAEMAGRPFKACQRMMQQAKQSGSSTRSFEPIVQAYRSRGLRPFLHPNDAQTYSTSASLDSSLRRSLKRVGWRLAAVGPWGMGFLVWAWVGGEV</sequence>
<organism evidence="2 3">
    <name type="scientific">Saitozyma podzolica</name>
    <dbReference type="NCBI Taxonomy" id="1890683"/>
    <lineage>
        <taxon>Eukaryota</taxon>
        <taxon>Fungi</taxon>
        <taxon>Dikarya</taxon>
        <taxon>Basidiomycota</taxon>
        <taxon>Agaricomycotina</taxon>
        <taxon>Tremellomycetes</taxon>
        <taxon>Tremellales</taxon>
        <taxon>Trimorphomycetaceae</taxon>
        <taxon>Saitozyma</taxon>
    </lineage>
</organism>
<dbReference type="OrthoDB" id="3364892at2759"/>
<dbReference type="AlphaFoldDB" id="A0A427YE95"/>
<evidence type="ECO:0000256" key="1">
    <source>
        <dbReference type="SAM" id="Phobius"/>
    </source>
</evidence>
<gene>
    <name evidence="2" type="ORF">EHS25_002030</name>
</gene>
<keyword evidence="1" id="KW-0812">Transmembrane</keyword>
<dbReference type="Proteomes" id="UP000279259">
    <property type="component" value="Unassembled WGS sequence"/>
</dbReference>
<keyword evidence="1" id="KW-1133">Transmembrane helix</keyword>
<protein>
    <submittedName>
        <fullName evidence="2">Uncharacterized protein</fullName>
    </submittedName>
</protein>
<dbReference type="EMBL" id="RSCD01000013">
    <property type="protein sequence ID" value="RSH89481.1"/>
    <property type="molecule type" value="Genomic_DNA"/>
</dbReference>